<organism evidence="2 3">
    <name type="scientific">Streblomastix strix</name>
    <dbReference type="NCBI Taxonomy" id="222440"/>
    <lineage>
        <taxon>Eukaryota</taxon>
        <taxon>Metamonada</taxon>
        <taxon>Preaxostyla</taxon>
        <taxon>Oxymonadida</taxon>
        <taxon>Streblomastigidae</taxon>
        <taxon>Streblomastix</taxon>
    </lineage>
</organism>
<protein>
    <submittedName>
        <fullName evidence="2">Uncharacterized protein</fullName>
    </submittedName>
</protein>
<evidence type="ECO:0000313" key="3">
    <source>
        <dbReference type="Proteomes" id="UP000324800"/>
    </source>
</evidence>
<name>A0A5J4T5N6_9EUKA</name>
<comment type="caution">
    <text evidence="2">The sequence shown here is derived from an EMBL/GenBank/DDBJ whole genome shotgun (WGS) entry which is preliminary data.</text>
</comment>
<dbReference type="Proteomes" id="UP000324800">
    <property type="component" value="Unassembled WGS sequence"/>
</dbReference>
<evidence type="ECO:0000313" key="2">
    <source>
        <dbReference type="EMBL" id="KAA6352800.1"/>
    </source>
</evidence>
<gene>
    <name evidence="2" type="ORF">EZS28_051673</name>
</gene>
<accession>A0A5J4T5N6</accession>
<reference evidence="2 3" key="1">
    <citation type="submission" date="2019-03" db="EMBL/GenBank/DDBJ databases">
        <title>Single cell metagenomics reveals metabolic interactions within the superorganism composed of flagellate Streblomastix strix and complex community of Bacteroidetes bacteria on its surface.</title>
        <authorList>
            <person name="Treitli S.C."/>
            <person name="Kolisko M."/>
            <person name="Husnik F."/>
            <person name="Keeling P."/>
            <person name="Hampl V."/>
        </authorList>
    </citation>
    <scope>NUCLEOTIDE SEQUENCE [LARGE SCALE GENOMIC DNA]</scope>
    <source>
        <strain evidence="2">ST1C</strain>
    </source>
</reference>
<feature type="transmembrane region" description="Helical" evidence="1">
    <location>
        <begin position="26"/>
        <end position="44"/>
    </location>
</feature>
<feature type="non-terminal residue" evidence="2">
    <location>
        <position position="1"/>
    </location>
</feature>
<dbReference type="AlphaFoldDB" id="A0A5J4T5N6"/>
<keyword evidence="1" id="KW-1133">Transmembrane helix</keyword>
<sequence length="120" mass="13756">VLEGDVSSESLEEFSEELSTTVVRCLYVFFFFLVLCFLCSRLIFIGGGDGVMEELDDTFSADFINVFPLLYIYRKIFNIFNAVENPCYAFKLIKKLLSPQLDYDFTTGVGHWESAQDEDV</sequence>
<keyword evidence="1" id="KW-0812">Transmembrane</keyword>
<evidence type="ECO:0000256" key="1">
    <source>
        <dbReference type="SAM" id="Phobius"/>
    </source>
</evidence>
<keyword evidence="1" id="KW-0472">Membrane</keyword>
<proteinExistence type="predicted"/>
<dbReference type="EMBL" id="SNRW01039290">
    <property type="protein sequence ID" value="KAA6352800.1"/>
    <property type="molecule type" value="Genomic_DNA"/>
</dbReference>